<sequence length="693" mass="77555">MLNNDTAGAGRRKVILEIFLAGLFIRFLIMPFTLHFDFFVIEYMADLFAWYGRLAFDPQVMPFYFPPVVYLIKAPFMWLACIFSADLSHWLEAGKVFIANLNQSDNWLTVLLDVNSGYPLFRNIFLLKLCQLSCDLLIGWLLLRIAKGRGTEIIVLLLWAFNPVALHSAFAHGGIDIIPALLLTAAFYAAVREKKVLVLFLLILGAWAKIFPALVFIPFVLAAESDTSARLRLLLIGGAIAAVISFLIVYLTGVTFAGLAEGPGEMVANFSAAWKNTLRKGGFGISYALYLFFLFRRKRKAVTVREHLEVFLVPLLLLFTFNPVGFRYWVWISPLIILYLAEQPKVWPVVGVNFISLFALRVLAQRTLQAGLFRPLYPEFFDLTPGYLAVVESVVPKAVFLQVGHGIFLISSMILAALVWSRAYPPAENFRIKAQAISRYFFAGFTVALIILFVLGISSRQAGTEERTLKSRREFPLSGIFTRPDSFAIVKAGSGGLFQGLKSPGFAFTSLAFWLEADSLQAHSDTLFAELSWRDNGRAGQLQAAVVDMAAGESEHLPLYFGKVPAEAKQLQIRFFTLDSTGSAFRVGLFPRQVSQQISYPGLKNPRRDAKGAVELEAIRVEPVDYRLGPASLDPRWQLALVYYRRVPEGWAEAWRVIGSRLTSDPPFLWVYVSIMALLLLGIAGLEISRRRG</sequence>
<feature type="transmembrane region" description="Helical" evidence="1">
    <location>
        <begin position="440"/>
        <end position="458"/>
    </location>
</feature>
<organism evidence="2 3">
    <name type="scientific">Candidatus Glassbacteria bacterium RIFCSPLOWO2_12_FULL_58_11</name>
    <dbReference type="NCBI Taxonomy" id="1817867"/>
    <lineage>
        <taxon>Bacteria</taxon>
        <taxon>Candidatus Glassiibacteriota</taxon>
    </lineage>
</organism>
<dbReference type="Proteomes" id="UP000179129">
    <property type="component" value="Unassembled WGS sequence"/>
</dbReference>
<keyword evidence="1" id="KW-0472">Membrane</keyword>
<gene>
    <name evidence="2" type="ORF">A3F83_09315</name>
</gene>
<evidence type="ECO:0008006" key="4">
    <source>
        <dbReference type="Google" id="ProtNLM"/>
    </source>
</evidence>
<feature type="transmembrane region" description="Helical" evidence="1">
    <location>
        <begin position="277"/>
        <end position="295"/>
    </location>
</feature>
<reference evidence="2 3" key="1">
    <citation type="journal article" date="2016" name="Nat. Commun.">
        <title>Thousands of microbial genomes shed light on interconnected biogeochemical processes in an aquifer system.</title>
        <authorList>
            <person name="Anantharaman K."/>
            <person name="Brown C.T."/>
            <person name="Hug L.A."/>
            <person name="Sharon I."/>
            <person name="Castelle C.J."/>
            <person name="Probst A.J."/>
            <person name="Thomas B.C."/>
            <person name="Singh A."/>
            <person name="Wilkins M.J."/>
            <person name="Karaoz U."/>
            <person name="Brodie E.L."/>
            <person name="Williams K.H."/>
            <person name="Hubbard S.S."/>
            <person name="Banfield J.F."/>
        </authorList>
    </citation>
    <scope>NUCLEOTIDE SEQUENCE [LARGE SCALE GENOMIC DNA]</scope>
</reference>
<feature type="transmembrane region" description="Helical" evidence="1">
    <location>
        <begin position="669"/>
        <end position="688"/>
    </location>
</feature>
<dbReference type="AlphaFoldDB" id="A0A1F5YT66"/>
<protein>
    <recommendedName>
        <fullName evidence="4">DUF2029 domain-containing protein</fullName>
    </recommendedName>
</protein>
<accession>A0A1F5YT66</accession>
<dbReference type="STRING" id="1817867.A3F83_09315"/>
<name>A0A1F5YT66_9BACT</name>
<feature type="transmembrane region" description="Helical" evidence="1">
    <location>
        <begin position="346"/>
        <end position="364"/>
    </location>
</feature>
<evidence type="ECO:0000256" key="1">
    <source>
        <dbReference type="SAM" id="Phobius"/>
    </source>
</evidence>
<feature type="transmembrane region" description="Helical" evidence="1">
    <location>
        <begin position="164"/>
        <end position="190"/>
    </location>
</feature>
<feature type="transmembrane region" description="Helical" evidence="1">
    <location>
        <begin position="14"/>
        <end position="32"/>
    </location>
</feature>
<feature type="transmembrane region" description="Helical" evidence="1">
    <location>
        <begin position="233"/>
        <end position="257"/>
    </location>
</feature>
<evidence type="ECO:0000313" key="2">
    <source>
        <dbReference type="EMBL" id="OGG03359.1"/>
    </source>
</evidence>
<feature type="transmembrane region" description="Helical" evidence="1">
    <location>
        <begin position="68"/>
        <end position="85"/>
    </location>
</feature>
<dbReference type="EMBL" id="MFIX01000147">
    <property type="protein sequence ID" value="OGG03359.1"/>
    <property type="molecule type" value="Genomic_DNA"/>
</dbReference>
<feature type="transmembrane region" description="Helical" evidence="1">
    <location>
        <begin position="401"/>
        <end position="420"/>
    </location>
</feature>
<keyword evidence="1" id="KW-1133">Transmembrane helix</keyword>
<feature type="transmembrane region" description="Helical" evidence="1">
    <location>
        <begin position="196"/>
        <end position="221"/>
    </location>
</feature>
<keyword evidence="1" id="KW-0812">Transmembrane</keyword>
<proteinExistence type="predicted"/>
<evidence type="ECO:0000313" key="3">
    <source>
        <dbReference type="Proteomes" id="UP000179129"/>
    </source>
</evidence>
<feature type="transmembrane region" description="Helical" evidence="1">
    <location>
        <begin position="307"/>
        <end position="326"/>
    </location>
</feature>
<comment type="caution">
    <text evidence="2">The sequence shown here is derived from an EMBL/GenBank/DDBJ whole genome shotgun (WGS) entry which is preliminary data.</text>
</comment>